<evidence type="ECO:0000256" key="1">
    <source>
        <dbReference type="PROSITE-ProRule" id="PRU01379"/>
    </source>
</evidence>
<dbReference type="STRING" id="416016.SAMN05443547_2548"/>
<evidence type="ECO:0000259" key="2">
    <source>
        <dbReference type="PROSITE" id="PS52035"/>
    </source>
</evidence>
<feature type="domain" description="Peptidase M14" evidence="2">
    <location>
        <begin position="11"/>
        <end position="265"/>
    </location>
</feature>
<evidence type="ECO:0000313" key="3">
    <source>
        <dbReference type="EMBL" id="SHO74164.1"/>
    </source>
</evidence>
<dbReference type="PROSITE" id="PS52035">
    <property type="entry name" value="PEPTIDASE_M14"/>
    <property type="match status" value="1"/>
</dbReference>
<dbReference type="EMBL" id="FRYK01000006">
    <property type="protein sequence ID" value="SHO74164.1"/>
    <property type="molecule type" value="Genomic_DNA"/>
</dbReference>
<dbReference type="Proteomes" id="UP000184611">
    <property type="component" value="Unassembled WGS sequence"/>
</dbReference>
<dbReference type="GO" id="GO:0004181">
    <property type="term" value="F:metallocarboxypeptidase activity"/>
    <property type="evidence" value="ECO:0007669"/>
    <property type="project" value="InterPro"/>
</dbReference>
<dbReference type="Gene3D" id="3.40.630.10">
    <property type="entry name" value="Zn peptidases"/>
    <property type="match status" value="1"/>
</dbReference>
<protein>
    <submittedName>
        <fullName evidence="3">Zinc carboxypeptidase</fullName>
    </submittedName>
</protein>
<dbReference type="AlphaFoldDB" id="A0A1M7ZZ62"/>
<feature type="active site" description="Proton donor/acceptor" evidence="1">
    <location>
        <position position="240"/>
    </location>
</feature>
<keyword evidence="3" id="KW-0121">Carboxypeptidase</keyword>
<dbReference type="InterPro" id="IPR000834">
    <property type="entry name" value="Peptidase_M14"/>
</dbReference>
<keyword evidence="4" id="KW-1185">Reference proteome</keyword>
<keyword evidence="3" id="KW-0378">Hydrolase</keyword>
<dbReference type="GO" id="GO:0008270">
    <property type="term" value="F:zinc ion binding"/>
    <property type="evidence" value="ECO:0007669"/>
    <property type="project" value="InterPro"/>
</dbReference>
<dbReference type="Pfam" id="PF00246">
    <property type="entry name" value="Peptidase_M14"/>
    <property type="match status" value="1"/>
</dbReference>
<gene>
    <name evidence="3" type="ORF">SAMN05443547_2548</name>
</gene>
<sequence length="384" mass="44259">MNYLQLATSFLETRLKGKYITLDAITPILKSFENVFEVTSAGKSVEGRVIYKVKIGNGPTKILMWSQMHGNEPTTTKGLFDFFNFLAVESELAKKIKAQYTFVCLPMLNPDGAFHYTRENANKVDLNRDALNVSQLEMKVLHEVYGSFQPDYCYNLHDQRTIFGTDNYNLPATLSFLAPAFNEERDFNDVRMKAIVKINLMNKVLQEFIPGQVGRFDDSYNVNCTGDFFTTQNTPTILFEAGHFQEDYQREESRKYVFISLLSSVSSHNENVIVDNELQEYLHIPQNNKRFYDLIYKNVKIINNSVEKIINFAAQFEEVLIHNEIQFVARISKVEDLEGYFGHLEFDCKEMLFSAEGSNFPEIGKKADFLLNNSIEYRNGVNII</sequence>
<dbReference type="SUPFAM" id="SSF53187">
    <property type="entry name" value="Zn-dependent exopeptidases"/>
    <property type="match status" value="1"/>
</dbReference>
<dbReference type="RefSeq" id="WP_073585030.1">
    <property type="nucleotide sequence ID" value="NZ_CBCSEA010000009.1"/>
</dbReference>
<dbReference type="GO" id="GO:0006508">
    <property type="term" value="P:proteolysis"/>
    <property type="evidence" value="ECO:0007669"/>
    <property type="project" value="InterPro"/>
</dbReference>
<evidence type="ECO:0000313" key="4">
    <source>
        <dbReference type="Proteomes" id="UP000184611"/>
    </source>
</evidence>
<name>A0A1M7ZZ62_9FLAO</name>
<accession>A0A1M7ZZ62</accession>
<reference evidence="4" key="1">
    <citation type="submission" date="2016-12" db="EMBL/GenBank/DDBJ databases">
        <authorList>
            <person name="Varghese N."/>
            <person name="Submissions S."/>
        </authorList>
    </citation>
    <scope>NUCLEOTIDE SEQUENCE [LARGE SCALE GENOMIC DNA]</scope>
    <source>
        <strain evidence="4">DSM 18830</strain>
    </source>
</reference>
<keyword evidence="3" id="KW-0645">Protease</keyword>
<proteinExistence type="inferred from homology"/>
<organism evidence="3 4">
    <name type="scientific">Flavobacterium cucumis</name>
    <dbReference type="NCBI Taxonomy" id="416016"/>
    <lineage>
        <taxon>Bacteria</taxon>
        <taxon>Pseudomonadati</taxon>
        <taxon>Bacteroidota</taxon>
        <taxon>Flavobacteriia</taxon>
        <taxon>Flavobacteriales</taxon>
        <taxon>Flavobacteriaceae</taxon>
        <taxon>Flavobacterium</taxon>
    </lineage>
</organism>
<dbReference type="OrthoDB" id="1119199at2"/>
<comment type="similarity">
    <text evidence="1">Belongs to the peptidase M14 family.</text>
</comment>